<accession>A0AAU9TU66</accession>
<comment type="caution">
    <text evidence="1">The sequence shown here is derived from an EMBL/GenBank/DDBJ whole genome shotgun (WGS) entry which is preliminary data.</text>
</comment>
<dbReference type="AlphaFoldDB" id="A0AAU9TU66"/>
<proteinExistence type="predicted"/>
<evidence type="ECO:0000313" key="1">
    <source>
        <dbReference type="EMBL" id="CAH2090700.1"/>
    </source>
</evidence>
<keyword evidence="2" id="KW-1185">Reference proteome</keyword>
<dbReference type="EMBL" id="CAKOGL010000010">
    <property type="protein sequence ID" value="CAH2090700.1"/>
    <property type="molecule type" value="Genomic_DNA"/>
</dbReference>
<dbReference type="Proteomes" id="UP001153954">
    <property type="component" value="Unassembled WGS sequence"/>
</dbReference>
<name>A0AAU9TU66_EUPED</name>
<organism evidence="1 2">
    <name type="scientific">Euphydryas editha</name>
    <name type="common">Edith's checkerspot</name>
    <dbReference type="NCBI Taxonomy" id="104508"/>
    <lineage>
        <taxon>Eukaryota</taxon>
        <taxon>Metazoa</taxon>
        <taxon>Ecdysozoa</taxon>
        <taxon>Arthropoda</taxon>
        <taxon>Hexapoda</taxon>
        <taxon>Insecta</taxon>
        <taxon>Pterygota</taxon>
        <taxon>Neoptera</taxon>
        <taxon>Endopterygota</taxon>
        <taxon>Lepidoptera</taxon>
        <taxon>Glossata</taxon>
        <taxon>Ditrysia</taxon>
        <taxon>Papilionoidea</taxon>
        <taxon>Nymphalidae</taxon>
        <taxon>Nymphalinae</taxon>
        <taxon>Euphydryas</taxon>
    </lineage>
</organism>
<protein>
    <submittedName>
        <fullName evidence="1">Uncharacterized protein</fullName>
    </submittedName>
</protein>
<reference evidence="1" key="1">
    <citation type="submission" date="2022-03" db="EMBL/GenBank/DDBJ databases">
        <authorList>
            <person name="Tunstrom K."/>
        </authorList>
    </citation>
    <scope>NUCLEOTIDE SEQUENCE</scope>
</reference>
<sequence length="74" mass="8613">MNDLHPRLADDISIFAEILDVLGRMLDDLNESSQLFGLGMYLDKRKVMFNKQVIPKQLFINLVPFSKLYKIRSV</sequence>
<evidence type="ECO:0000313" key="2">
    <source>
        <dbReference type="Proteomes" id="UP001153954"/>
    </source>
</evidence>
<gene>
    <name evidence="1" type="ORF">EEDITHA_LOCUS6630</name>
</gene>